<sequence length="428" mass="48179">MASDTTSQRRDGQELAADVDALANQAVLADVEQEAKSHSGKDAADRRLPLIARIYGVLVLLQGVITLPVIVLMAGYSVHEILDGRVTVDVLNLTFILTCAQTVVSSANAACLTVLGVLLIRNRRRYSAWWSYIVMMVTFAEGLLSLALDGLGANLLVPSIQMTILVALAITLDPTLLEERRLQRALKRMDERDEYEAALAKGMVGRDMSGKGYISLDFFNLFWIFVIGCMIGLVVETIYHWYYYGEYQDRAGMLWGPFSPIYGFGAGFMTILLNRLWRSNWVLIFFSSALIGGVFEYCSSWFMEVAFGIKAWDYTGEWLSIGGRTSGKYMVFWGIMGLAWIKFVLPYLLKFINLIPWKVRYSLTAVVFVLLFIDGMMTLMAFDCWYGRMAGHALDSPITQFFADHFGNDFMANRFQTMSIDPSRAGRM</sequence>
<dbReference type="InterPro" id="IPR010540">
    <property type="entry name" value="CmpB_TMEM229"/>
</dbReference>
<feature type="transmembrane region" description="Helical" evidence="1">
    <location>
        <begin position="54"/>
        <end position="75"/>
    </location>
</feature>
<keyword evidence="1" id="KW-0472">Membrane</keyword>
<feature type="transmembrane region" description="Helical" evidence="1">
    <location>
        <begin position="281"/>
        <end position="309"/>
    </location>
</feature>
<feature type="transmembrane region" description="Helical" evidence="1">
    <location>
        <begin position="218"/>
        <end position="242"/>
    </location>
</feature>
<dbReference type="OrthoDB" id="9789229at2"/>
<name>A0A0H3EC69_BIFBP</name>
<feature type="transmembrane region" description="Helical" evidence="1">
    <location>
        <begin position="129"/>
        <end position="148"/>
    </location>
</feature>
<proteinExistence type="predicted"/>
<feature type="transmembrane region" description="Helical" evidence="1">
    <location>
        <begin position="160"/>
        <end position="177"/>
    </location>
</feature>
<feature type="transmembrane region" description="Helical" evidence="1">
    <location>
        <begin position="329"/>
        <end position="349"/>
    </location>
</feature>
<dbReference type="HOGENOM" id="CLU_040629_0_0_11"/>
<keyword evidence="1" id="KW-0812">Transmembrane</keyword>
<feature type="transmembrane region" description="Helical" evidence="1">
    <location>
        <begin position="254"/>
        <end position="274"/>
    </location>
</feature>
<protein>
    <submittedName>
        <fullName evidence="2">Conserved hypothetical membrane spanning protein</fullName>
    </submittedName>
</protein>
<evidence type="ECO:0000256" key="1">
    <source>
        <dbReference type="SAM" id="Phobius"/>
    </source>
</evidence>
<dbReference type="AlphaFoldDB" id="A0A0H3EC69"/>
<dbReference type="Pfam" id="PF06541">
    <property type="entry name" value="ABC_trans_CmpB"/>
    <property type="match status" value="1"/>
</dbReference>
<reference evidence="2 3" key="1">
    <citation type="journal article" date="2010" name="Proc. Natl. Acad. Sci. U.S.A.">
        <title>Genome analysis of Bifidobacterium bifidum PRL2010 reveals metabolic pathways for host-derived glycan foraging.</title>
        <authorList>
            <person name="Turroni F."/>
            <person name="Bottacini F."/>
            <person name="Foroni E."/>
            <person name="Mulder I."/>
            <person name="Kim J.H."/>
            <person name="Zomer A."/>
            <person name="Sanchez B."/>
            <person name="Bidossi A."/>
            <person name="Ferrarini A."/>
            <person name="Giubellini V."/>
            <person name="Delledonne M."/>
            <person name="Henrissat B."/>
            <person name="Coutinho P."/>
            <person name="Oggioni M."/>
            <person name="Fitzgerald G.F."/>
            <person name="Mills D."/>
            <person name="Margolles A."/>
            <person name="Kelly D."/>
            <person name="van Sinderen D."/>
            <person name="Ventura M."/>
        </authorList>
    </citation>
    <scope>NUCLEOTIDE SEQUENCE [LARGE SCALE GENOMIC DNA]</scope>
    <source>
        <strain evidence="2 3">PRL2010</strain>
    </source>
</reference>
<dbReference type="PATRIC" id="fig|702459.3.peg.1769"/>
<evidence type="ECO:0000313" key="3">
    <source>
        <dbReference type="Proteomes" id="UP000002312"/>
    </source>
</evidence>
<dbReference type="EMBL" id="CP001840">
    <property type="protein sequence ID" value="ADP36732.1"/>
    <property type="molecule type" value="Genomic_DNA"/>
</dbReference>
<dbReference type="RefSeq" id="WP_003816121.1">
    <property type="nucleotide sequence ID" value="NC_014638.1"/>
</dbReference>
<feature type="transmembrane region" description="Helical" evidence="1">
    <location>
        <begin position="95"/>
        <end position="120"/>
    </location>
</feature>
<keyword evidence="1" id="KW-1133">Transmembrane helix</keyword>
<dbReference type="eggNOG" id="COG4905">
    <property type="taxonomic scope" value="Bacteria"/>
</dbReference>
<organism evidence="2 3">
    <name type="scientific">Bifidobacterium bifidum (strain PRL2010)</name>
    <dbReference type="NCBI Taxonomy" id="702459"/>
    <lineage>
        <taxon>Bacteria</taxon>
        <taxon>Bacillati</taxon>
        <taxon>Actinomycetota</taxon>
        <taxon>Actinomycetes</taxon>
        <taxon>Bifidobacteriales</taxon>
        <taxon>Bifidobacteriaceae</taxon>
        <taxon>Bifidobacterium</taxon>
    </lineage>
</organism>
<feature type="transmembrane region" description="Helical" evidence="1">
    <location>
        <begin position="361"/>
        <end position="382"/>
    </location>
</feature>
<dbReference type="Proteomes" id="UP000002312">
    <property type="component" value="Chromosome"/>
</dbReference>
<dbReference type="KEGG" id="bbp:BBPR_1711"/>
<accession>A0A0H3EC69</accession>
<gene>
    <name evidence="2" type="ordered locus">BBPR_1711</name>
</gene>
<evidence type="ECO:0000313" key="2">
    <source>
        <dbReference type="EMBL" id="ADP36732.1"/>
    </source>
</evidence>